<dbReference type="SUPFAM" id="SSF56655">
    <property type="entry name" value="Carbohydrate phosphatase"/>
    <property type="match status" value="1"/>
</dbReference>
<dbReference type="RefSeq" id="WP_207418475.1">
    <property type="nucleotide sequence ID" value="NZ_CP061177.1"/>
</dbReference>
<evidence type="ECO:0000313" key="5">
    <source>
        <dbReference type="EMBL" id="MBO1080476.1"/>
    </source>
</evidence>
<dbReference type="PANTHER" id="PTHR20854:SF4">
    <property type="entry name" value="INOSITOL-1-MONOPHOSPHATASE-RELATED"/>
    <property type="match status" value="1"/>
</dbReference>
<protein>
    <submittedName>
        <fullName evidence="5">Inositol monophosphatase</fullName>
    </submittedName>
</protein>
<dbReference type="InterPro" id="IPR020583">
    <property type="entry name" value="Inositol_monoP_metal-BS"/>
</dbReference>
<dbReference type="InterPro" id="IPR000760">
    <property type="entry name" value="Inositol_monophosphatase-like"/>
</dbReference>
<dbReference type="Pfam" id="PF00459">
    <property type="entry name" value="Inositol_P"/>
    <property type="match status" value="1"/>
</dbReference>
<name>A0ABS3KSP0_9PROT</name>
<evidence type="ECO:0000256" key="4">
    <source>
        <dbReference type="ARBA" id="ARBA00022842"/>
    </source>
</evidence>
<comment type="similarity">
    <text evidence="1">Belongs to the inositol monophosphatase superfamily.</text>
</comment>
<dbReference type="PROSITE" id="PS00629">
    <property type="entry name" value="IMP_1"/>
    <property type="match status" value="1"/>
</dbReference>
<dbReference type="PRINTS" id="PR00377">
    <property type="entry name" value="IMPHPHTASES"/>
</dbReference>
<keyword evidence="6" id="KW-1185">Reference proteome</keyword>
<evidence type="ECO:0000313" key="6">
    <source>
        <dbReference type="Proteomes" id="UP001518989"/>
    </source>
</evidence>
<keyword evidence="4" id="KW-0460">Magnesium</keyword>
<dbReference type="EMBL" id="JACTNG010000009">
    <property type="protein sequence ID" value="MBO1080476.1"/>
    <property type="molecule type" value="Genomic_DNA"/>
</dbReference>
<evidence type="ECO:0000256" key="1">
    <source>
        <dbReference type="ARBA" id="ARBA00009759"/>
    </source>
</evidence>
<dbReference type="PANTHER" id="PTHR20854">
    <property type="entry name" value="INOSITOL MONOPHOSPHATASE"/>
    <property type="match status" value="1"/>
</dbReference>
<dbReference type="Gene3D" id="3.40.190.80">
    <property type="match status" value="1"/>
</dbReference>
<reference evidence="5 6" key="1">
    <citation type="submission" date="2020-09" db="EMBL/GenBank/DDBJ databases">
        <title>Roseomonas.</title>
        <authorList>
            <person name="Zhu W."/>
        </authorList>
    </citation>
    <scope>NUCLEOTIDE SEQUENCE [LARGE SCALE GENOMIC DNA]</scope>
    <source>
        <strain evidence="5 6">573</strain>
    </source>
</reference>
<accession>A0ABS3KSP0</accession>
<keyword evidence="2" id="KW-0479">Metal-binding</keyword>
<evidence type="ECO:0000256" key="3">
    <source>
        <dbReference type="ARBA" id="ARBA00022801"/>
    </source>
</evidence>
<keyword evidence="3" id="KW-0378">Hydrolase</keyword>
<dbReference type="Gene3D" id="3.30.540.10">
    <property type="entry name" value="Fructose-1,6-Bisphosphatase, subunit A, domain 1"/>
    <property type="match status" value="1"/>
</dbReference>
<sequence>MQDIAGHTAASLLSLAGDAARCTRDILVTGRQRRADPLAQLGRDIKLPEDGESERRIREFLASRAALPVLGEEQGWSGGESASPHWVVDPLDGSFNFFRGIPLYAVSVALCAGRTPLLGAIYDPERDELLSGGPGLGLFLNGTALRPPPSPQQLLATGFPSYADPVVVCDRLAAQTREWKKIRMLGSAALSLAWVAMGRLDGYAETNIMWWDVAAGLALVGAAEGAAIQATPLAGDAMDISVTRGGLVPAG</sequence>
<gene>
    <name evidence="5" type="ORF">IAI61_15645</name>
</gene>
<comment type="caution">
    <text evidence="5">The sequence shown here is derived from an EMBL/GenBank/DDBJ whole genome shotgun (WGS) entry which is preliminary data.</text>
</comment>
<organism evidence="5 6">
    <name type="scientific">Roseomonas haemaphysalidis</name>
    <dbReference type="NCBI Taxonomy" id="2768162"/>
    <lineage>
        <taxon>Bacteria</taxon>
        <taxon>Pseudomonadati</taxon>
        <taxon>Pseudomonadota</taxon>
        <taxon>Alphaproteobacteria</taxon>
        <taxon>Acetobacterales</taxon>
        <taxon>Roseomonadaceae</taxon>
        <taxon>Roseomonas</taxon>
    </lineage>
</organism>
<evidence type="ECO:0000256" key="2">
    <source>
        <dbReference type="ARBA" id="ARBA00022723"/>
    </source>
</evidence>
<proteinExistence type="inferred from homology"/>
<dbReference type="Proteomes" id="UP001518989">
    <property type="component" value="Unassembled WGS sequence"/>
</dbReference>